<dbReference type="GO" id="GO:0003676">
    <property type="term" value="F:nucleic acid binding"/>
    <property type="evidence" value="ECO:0007669"/>
    <property type="project" value="InterPro"/>
</dbReference>
<organism evidence="2 3">
    <name type="scientific">Aquipluma nitroreducens</name>
    <dbReference type="NCBI Taxonomy" id="2010828"/>
    <lineage>
        <taxon>Bacteria</taxon>
        <taxon>Pseudomonadati</taxon>
        <taxon>Bacteroidota</taxon>
        <taxon>Bacteroidia</taxon>
        <taxon>Marinilabiliales</taxon>
        <taxon>Prolixibacteraceae</taxon>
        <taxon>Aquipluma</taxon>
    </lineage>
</organism>
<evidence type="ECO:0000259" key="1">
    <source>
        <dbReference type="Pfam" id="PF10108"/>
    </source>
</evidence>
<dbReference type="Pfam" id="PF10108">
    <property type="entry name" value="DNA_pol_B_exo2"/>
    <property type="match status" value="1"/>
</dbReference>
<sequence>MLEAISSEDILFIDIETVPQKADFTELPEHFQKLWDKKSVYFRDETQAASDVYERAGIYAEFGRIICISAGVIIQKNGERFYRVKSFHDTDEKKLLLAFNDMLEKFTSNPGKKLCAHNGIEFDYPYIARRTLINGLRLPRILDISGAKPWEIKDRLLDTLQMWKFGDYKNYTSLDLLCAVFDIPTPKDDIDGSQVAQTYYQEGDLDRIIRYCEKDTLALANLILRYKGESIISIDNLLVV</sequence>
<evidence type="ECO:0000313" key="2">
    <source>
        <dbReference type="EMBL" id="BBE16785.1"/>
    </source>
</evidence>
<feature type="domain" description="Predicted 3'-5' exonuclease PolB-like" evidence="1">
    <location>
        <begin position="62"/>
        <end position="226"/>
    </location>
</feature>
<dbReference type="InterPro" id="IPR019288">
    <property type="entry name" value="3'-5'_exonuclease_PolB-like"/>
</dbReference>
<dbReference type="InterPro" id="IPR012337">
    <property type="entry name" value="RNaseH-like_sf"/>
</dbReference>
<accession>A0A5K7S5M7</accession>
<name>A0A5K7S5M7_9BACT</name>
<protein>
    <recommendedName>
        <fullName evidence="1">Predicted 3'-5' exonuclease PolB-like domain-containing protein</fullName>
    </recommendedName>
</protein>
<dbReference type="AlphaFoldDB" id="A0A5K7S5M7"/>
<dbReference type="EMBL" id="AP018694">
    <property type="protein sequence ID" value="BBE16785.1"/>
    <property type="molecule type" value="Genomic_DNA"/>
</dbReference>
<evidence type="ECO:0000313" key="3">
    <source>
        <dbReference type="Proteomes" id="UP001193389"/>
    </source>
</evidence>
<dbReference type="RefSeq" id="WP_318349827.1">
    <property type="nucleotide sequence ID" value="NZ_AP018694.1"/>
</dbReference>
<dbReference type="InterPro" id="IPR036397">
    <property type="entry name" value="RNaseH_sf"/>
</dbReference>
<dbReference type="SUPFAM" id="SSF53098">
    <property type="entry name" value="Ribonuclease H-like"/>
    <property type="match status" value="1"/>
</dbReference>
<keyword evidence="3" id="KW-1185">Reference proteome</keyword>
<dbReference type="Gene3D" id="3.30.420.10">
    <property type="entry name" value="Ribonuclease H-like superfamily/Ribonuclease H"/>
    <property type="match status" value="1"/>
</dbReference>
<reference evidence="2" key="1">
    <citation type="journal article" date="2020" name="Int. J. Syst. Evol. Microbiol.">
        <title>Aquipluma nitroreducens gen. nov. sp. nov., a novel facultatively anaerobic bacterium isolated from a freshwater lake.</title>
        <authorList>
            <person name="Watanabe M."/>
            <person name="Kojima H."/>
            <person name="Fukui M."/>
        </authorList>
    </citation>
    <scope>NUCLEOTIDE SEQUENCE</scope>
    <source>
        <strain evidence="2">MeG22</strain>
    </source>
</reference>
<dbReference type="KEGG" id="anf:AQPE_0932"/>
<proteinExistence type="predicted"/>
<dbReference type="Proteomes" id="UP001193389">
    <property type="component" value="Chromosome"/>
</dbReference>
<dbReference type="CDD" id="cd05782">
    <property type="entry name" value="DNA_polB_like1_exo"/>
    <property type="match status" value="1"/>
</dbReference>
<gene>
    <name evidence="2" type="ORF">AQPE_0932</name>
</gene>